<protein>
    <recommendedName>
        <fullName evidence="1">site-specific DNA-methyltransferase (adenine-specific)</fullName>
        <ecNumber evidence="1">2.1.1.72</ecNumber>
    </recommendedName>
</protein>
<feature type="domain" description="Type II methyltransferase M.TaqI-like" evidence="7">
    <location>
        <begin position="560"/>
        <end position="802"/>
    </location>
</feature>
<evidence type="ECO:0000313" key="9">
    <source>
        <dbReference type="Proteomes" id="UP000578819"/>
    </source>
</evidence>
<dbReference type="Proteomes" id="UP000578819">
    <property type="component" value="Unassembled WGS sequence"/>
</dbReference>
<evidence type="ECO:0000256" key="1">
    <source>
        <dbReference type="ARBA" id="ARBA00011900"/>
    </source>
</evidence>
<dbReference type="InterPro" id="IPR029063">
    <property type="entry name" value="SAM-dependent_MTases_sf"/>
</dbReference>
<keyword evidence="2" id="KW-0489">Methyltransferase</keyword>
<reference evidence="8 9" key="1">
    <citation type="submission" date="2020-08" db="EMBL/GenBank/DDBJ databases">
        <title>Sequencing the genomes of 1000 actinobacteria strains.</title>
        <authorList>
            <person name="Klenk H.-P."/>
        </authorList>
    </citation>
    <scope>NUCLEOTIDE SEQUENCE [LARGE SCALE GENOMIC DNA]</scope>
    <source>
        <strain evidence="8 9">DSM 45886</strain>
    </source>
</reference>
<dbReference type="PANTHER" id="PTHR33841:SF1">
    <property type="entry name" value="DNA METHYLTRANSFERASE A"/>
    <property type="match status" value="1"/>
</dbReference>
<dbReference type="GO" id="GO:0006304">
    <property type="term" value="P:DNA modification"/>
    <property type="evidence" value="ECO:0007669"/>
    <property type="project" value="InterPro"/>
</dbReference>
<dbReference type="EMBL" id="JACHJW010000001">
    <property type="protein sequence ID" value="MBB4957703.1"/>
    <property type="molecule type" value="Genomic_DNA"/>
</dbReference>
<comment type="caution">
    <text evidence="8">The sequence shown here is derived from an EMBL/GenBank/DDBJ whole genome shotgun (WGS) entry which is preliminary data.</text>
</comment>
<dbReference type="Pfam" id="PF07669">
    <property type="entry name" value="Eco57I"/>
    <property type="match status" value="1"/>
</dbReference>
<comment type="catalytic activity">
    <reaction evidence="5">
        <text>a 2'-deoxyadenosine in DNA + S-adenosyl-L-methionine = an N(6)-methyl-2'-deoxyadenosine in DNA + S-adenosyl-L-homocysteine + H(+)</text>
        <dbReference type="Rhea" id="RHEA:15197"/>
        <dbReference type="Rhea" id="RHEA-COMP:12418"/>
        <dbReference type="Rhea" id="RHEA-COMP:12419"/>
        <dbReference type="ChEBI" id="CHEBI:15378"/>
        <dbReference type="ChEBI" id="CHEBI:57856"/>
        <dbReference type="ChEBI" id="CHEBI:59789"/>
        <dbReference type="ChEBI" id="CHEBI:90615"/>
        <dbReference type="ChEBI" id="CHEBI:90616"/>
        <dbReference type="EC" id="2.1.1.72"/>
    </reaction>
</comment>
<dbReference type="InterPro" id="IPR050953">
    <property type="entry name" value="N4_N6_ade-DNA_methylase"/>
</dbReference>
<evidence type="ECO:0000256" key="5">
    <source>
        <dbReference type="ARBA" id="ARBA00047942"/>
    </source>
</evidence>
<name>A0A7W7SMX4_9ACTN</name>
<dbReference type="GO" id="GO:0032259">
    <property type="term" value="P:methylation"/>
    <property type="evidence" value="ECO:0007669"/>
    <property type="project" value="UniProtKB-KW"/>
</dbReference>
<dbReference type="PANTHER" id="PTHR33841">
    <property type="entry name" value="DNA METHYLTRANSFERASE YEEA-RELATED"/>
    <property type="match status" value="1"/>
</dbReference>
<organism evidence="8 9">
    <name type="scientific">Micromonospora polyrhachis</name>
    <dbReference type="NCBI Taxonomy" id="1282883"/>
    <lineage>
        <taxon>Bacteria</taxon>
        <taxon>Bacillati</taxon>
        <taxon>Actinomycetota</taxon>
        <taxon>Actinomycetes</taxon>
        <taxon>Micromonosporales</taxon>
        <taxon>Micromonosporaceae</taxon>
        <taxon>Micromonospora</taxon>
    </lineage>
</organism>
<evidence type="ECO:0000256" key="2">
    <source>
        <dbReference type="ARBA" id="ARBA00022603"/>
    </source>
</evidence>
<dbReference type="EC" id="2.1.1.72" evidence="1"/>
<sequence>MSPTARNQVFTAVHTIGGLIPTDMLERISEGRDVTGSHPADYRVIGSRSVRDDAERHWNYLKLVWAELRGKLPAAPEADTPADPTGVAISQWLEPLFEGLGFGRLTAIGAAGITADDGGKTFAISHRWNHVPLHLVAWNATLDKRSAGAGTIPPQSLVQECLNRSTAHLWGMLTNGRQLRLLRDSSALATASYVEFDLEAIFDGELFSEFVLLYRLLHVSRFEIAAEATPSACWLEKWRTEAIKTGVRALDQLRKGVQEAITTLGTGFLRHPDNSRLREDFDVQAFHNALLRLVYRLLFLFVAEDRDALHLPDTPEETRKRYAEFFSSARLRVHARRQGGAHSDRYQALRIVLDALGNENGRPELGLPGLGGIFDNSEADAPLDGLALANKYLLTAVWHLCQVHDPGSRRWRTIDYRHLDAEELGSIYESLLELVPKHSAVDRTFELVELAGNTRKTTGSYYTPSSLIECLLDSALDPVIDDAVKRGEVAATAAGKPDPATTIVSELLALTVCDPACGSGHFLVAAARRIAKRVAAVRERNPEPTVKAVRRALYEVISRCIYGVDLNPMAVELAKISLWLEALEPGKPLSFLDAHIKHGNALIGATPALLLRGIPDEAFKPIEGDDKKYAKALEKQNAEQRAGQGSIFDLLETMNVVNTAFAQGLRRIANAPSAVLGDVRRQKSAYRDWASATDYQRALHVADAWCAAFVWKKTADAPPAVTHDVLRALAGPNPSTVTQATHDEIDRLRKQYRFFHWHLEFPEVFKVPEDDTEIDQTAGWAGGFDCVLGNPPWERIKLQEQEFFAQRDADIATARNAAARKHLITALKRDKDRRPLYEEFAAAKRKAEAESHFLRNGGRYPLTGRGDINTYAVFSETDRSLVSERGRMGVIVPTGIATDATTRFFFNDLVRNGSLVALYDFENRSGLFSGVDSRMKFSILSLAGDPLPEPDAQFAFFLHDPAELGDNKKSFTLTSNEIDLVNPNTGTCPLFRSRRDAEITLDIHRRIPVLMKEGDPEGNPWNISFMTMFHMSNDSHLFHTREDLTSDNWILSGNIFTKAGAQMLPLYEAKMLHHYDHRWATYNQDGTTRDITLREKQNDDVVALPRYWVDEHKVNEKLAAKNWEHNWLLGWRDICRATDERTTIVEIFPRSAAGHNLPISVFSTADTDLLPGLQACLTSFASDFAARTKVGGTHLTFFISQQLPTLAPTTMARHKTFLTPRILELSYTAHDLTIFARDIGDNGAPFQWDEERRQAIRAELDALFFHLYGISRDDVDYIMETFPIVRRKDEAKYGTYRTKDLILAEYDRMAAAGVSPTNPLIDGENYTSTLNPPPGHGPRHPAACKQQDPSSG</sequence>
<dbReference type="Gene3D" id="3.40.50.150">
    <property type="entry name" value="Vaccinia Virus protein VP39"/>
    <property type="match status" value="2"/>
</dbReference>
<feature type="region of interest" description="Disordered" evidence="6">
    <location>
        <begin position="1317"/>
        <end position="1352"/>
    </location>
</feature>
<proteinExistence type="predicted"/>
<evidence type="ECO:0000256" key="3">
    <source>
        <dbReference type="ARBA" id="ARBA00022679"/>
    </source>
</evidence>
<accession>A0A7W7SMX4</accession>
<keyword evidence="9" id="KW-1185">Reference proteome</keyword>
<dbReference type="RefSeq" id="WP_184533885.1">
    <property type="nucleotide sequence ID" value="NZ_JACHJW010000001.1"/>
</dbReference>
<dbReference type="InterPro" id="IPR011639">
    <property type="entry name" value="MethylTrfase_TaqI-like_dom"/>
</dbReference>
<dbReference type="PRINTS" id="PR00507">
    <property type="entry name" value="N12N6MTFRASE"/>
</dbReference>
<evidence type="ECO:0000256" key="6">
    <source>
        <dbReference type="SAM" id="MobiDB-lite"/>
    </source>
</evidence>
<evidence type="ECO:0000256" key="4">
    <source>
        <dbReference type="ARBA" id="ARBA00022691"/>
    </source>
</evidence>
<dbReference type="SUPFAM" id="SSF53335">
    <property type="entry name" value="S-adenosyl-L-methionine-dependent methyltransferases"/>
    <property type="match status" value="1"/>
</dbReference>
<keyword evidence="3" id="KW-0808">Transferase</keyword>
<keyword evidence="4" id="KW-0949">S-adenosyl-L-methionine</keyword>
<gene>
    <name evidence="8" type="ORF">FHR38_001436</name>
</gene>
<evidence type="ECO:0000313" key="8">
    <source>
        <dbReference type="EMBL" id="MBB4957703.1"/>
    </source>
</evidence>
<dbReference type="GO" id="GO:0009007">
    <property type="term" value="F:site-specific DNA-methyltransferase (adenine-specific) activity"/>
    <property type="evidence" value="ECO:0007669"/>
    <property type="project" value="UniProtKB-EC"/>
</dbReference>
<evidence type="ECO:0000259" key="7">
    <source>
        <dbReference type="Pfam" id="PF07669"/>
    </source>
</evidence>